<accession>A0A8X7YYT5</accession>
<dbReference type="Proteomes" id="UP000886885">
    <property type="component" value="Chromosome 12A"/>
</dbReference>
<dbReference type="AlphaFoldDB" id="A0A8X7YYT5"/>
<proteinExistence type="predicted"/>
<dbReference type="OrthoDB" id="846204at2759"/>
<evidence type="ECO:0000313" key="2">
    <source>
        <dbReference type="Proteomes" id="UP000886885"/>
    </source>
</evidence>
<gene>
    <name evidence="1" type="ORF">POTOM_041592</name>
</gene>
<comment type="caution">
    <text evidence="1">The sequence shown here is derived from an EMBL/GenBank/DDBJ whole genome shotgun (WGS) entry which is preliminary data.</text>
</comment>
<sequence length="82" mass="8917">MAMGAMSVTVTIVAATGIYFFDKSHTKAQELGSRMRSSGENMVAKVKKTKVVINDKPWTSPSFSKTLLTASVVASHALIRHY</sequence>
<name>A0A8X7YYT5_POPTO</name>
<protein>
    <submittedName>
        <fullName evidence="1">Uncharacterized protein</fullName>
    </submittedName>
</protein>
<keyword evidence="2" id="KW-1185">Reference proteome</keyword>
<evidence type="ECO:0000313" key="1">
    <source>
        <dbReference type="EMBL" id="KAG6753610.1"/>
    </source>
</evidence>
<reference evidence="1" key="1">
    <citation type="journal article" date="2020" name="bioRxiv">
        <title>Hybrid origin of Populus tomentosa Carr. identified through genome sequencing and phylogenomic analysis.</title>
        <authorList>
            <person name="An X."/>
            <person name="Gao K."/>
            <person name="Chen Z."/>
            <person name="Li J."/>
            <person name="Yang X."/>
            <person name="Yang X."/>
            <person name="Zhou J."/>
            <person name="Guo T."/>
            <person name="Zhao T."/>
            <person name="Huang S."/>
            <person name="Miao D."/>
            <person name="Khan W.U."/>
            <person name="Rao P."/>
            <person name="Ye M."/>
            <person name="Lei B."/>
            <person name="Liao W."/>
            <person name="Wang J."/>
            <person name="Ji L."/>
            <person name="Li Y."/>
            <person name="Guo B."/>
            <person name="Mustafa N.S."/>
            <person name="Li S."/>
            <person name="Yun Q."/>
            <person name="Keller S.R."/>
            <person name="Mao J."/>
            <person name="Zhang R."/>
            <person name="Strauss S.H."/>
        </authorList>
    </citation>
    <scope>NUCLEOTIDE SEQUENCE</scope>
    <source>
        <strain evidence="1">GM15</strain>
        <tissue evidence="1">Leaf</tissue>
    </source>
</reference>
<dbReference type="EMBL" id="JAAWWB010000023">
    <property type="protein sequence ID" value="KAG6753610.1"/>
    <property type="molecule type" value="Genomic_DNA"/>
</dbReference>
<organism evidence="1 2">
    <name type="scientific">Populus tomentosa</name>
    <name type="common">Chinese white poplar</name>
    <dbReference type="NCBI Taxonomy" id="118781"/>
    <lineage>
        <taxon>Eukaryota</taxon>
        <taxon>Viridiplantae</taxon>
        <taxon>Streptophyta</taxon>
        <taxon>Embryophyta</taxon>
        <taxon>Tracheophyta</taxon>
        <taxon>Spermatophyta</taxon>
        <taxon>Magnoliopsida</taxon>
        <taxon>eudicotyledons</taxon>
        <taxon>Gunneridae</taxon>
        <taxon>Pentapetalae</taxon>
        <taxon>rosids</taxon>
        <taxon>fabids</taxon>
        <taxon>Malpighiales</taxon>
        <taxon>Salicaceae</taxon>
        <taxon>Saliceae</taxon>
        <taxon>Populus</taxon>
    </lineage>
</organism>